<proteinExistence type="predicted"/>
<keyword evidence="3" id="KW-1185">Reference proteome</keyword>
<evidence type="ECO:0000313" key="3">
    <source>
        <dbReference type="Proteomes" id="UP000076532"/>
    </source>
</evidence>
<evidence type="ECO:0000313" key="2">
    <source>
        <dbReference type="EMBL" id="KZP32827.1"/>
    </source>
</evidence>
<dbReference type="AlphaFoldDB" id="A0A166VKM8"/>
<feature type="region of interest" description="Disordered" evidence="1">
    <location>
        <begin position="1"/>
        <end position="23"/>
    </location>
</feature>
<dbReference type="Proteomes" id="UP000076532">
    <property type="component" value="Unassembled WGS sequence"/>
</dbReference>
<organism evidence="2 3">
    <name type="scientific">Athelia psychrophila</name>
    <dbReference type="NCBI Taxonomy" id="1759441"/>
    <lineage>
        <taxon>Eukaryota</taxon>
        <taxon>Fungi</taxon>
        <taxon>Dikarya</taxon>
        <taxon>Basidiomycota</taxon>
        <taxon>Agaricomycotina</taxon>
        <taxon>Agaricomycetes</taxon>
        <taxon>Agaricomycetidae</taxon>
        <taxon>Atheliales</taxon>
        <taxon>Atheliaceae</taxon>
        <taxon>Athelia</taxon>
    </lineage>
</organism>
<gene>
    <name evidence="2" type="ORF">FIBSPDRAFT_848108</name>
</gene>
<evidence type="ECO:0000256" key="1">
    <source>
        <dbReference type="SAM" id="MobiDB-lite"/>
    </source>
</evidence>
<protein>
    <submittedName>
        <fullName evidence="2">Uncharacterized protein</fullName>
    </submittedName>
</protein>
<dbReference type="EMBL" id="KV417484">
    <property type="protein sequence ID" value="KZP32827.1"/>
    <property type="molecule type" value="Genomic_DNA"/>
</dbReference>
<name>A0A166VKM8_9AGAM</name>
<sequence length="69" mass="7400">MHLPNLPARRSFPPLVPAHTHTHTHTHLASTCAPPTISQTRVPARSLAVTHACTIPSSHARALPARVCT</sequence>
<reference evidence="2 3" key="1">
    <citation type="journal article" date="2016" name="Mol. Biol. Evol.">
        <title>Comparative Genomics of Early-Diverging Mushroom-Forming Fungi Provides Insights into the Origins of Lignocellulose Decay Capabilities.</title>
        <authorList>
            <person name="Nagy L.G."/>
            <person name="Riley R."/>
            <person name="Tritt A."/>
            <person name="Adam C."/>
            <person name="Daum C."/>
            <person name="Floudas D."/>
            <person name="Sun H."/>
            <person name="Yadav J.S."/>
            <person name="Pangilinan J."/>
            <person name="Larsson K.H."/>
            <person name="Matsuura K."/>
            <person name="Barry K."/>
            <person name="Labutti K."/>
            <person name="Kuo R."/>
            <person name="Ohm R.A."/>
            <person name="Bhattacharya S.S."/>
            <person name="Shirouzu T."/>
            <person name="Yoshinaga Y."/>
            <person name="Martin F.M."/>
            <person name="Grigoriev I.V."/>
            <person name="Hibbett D.S."/>
        </authorList>
    </citation>
    <scope>NUCLEOTIDE SEQUENCE [LARGE SCALE GENOMIC DNA]</scope>
    <source>
        <strain evidence="2 3">CBS 109695</strain>
    </source>
</reference>
<accession>A0A166VKM8</accession>